<dbReference type="RefSeq" id="WP_242981665.1">
    <property type="nucleotide sequence ID" value="NZ_QNRX01000001.1"/>
</dbReference>
<comment type="caution">
    <text evidence="4">The sequence shown here is derived from an EMBL/GenBank/DDBJ whole genome shotgun (WGS) entry which is preliminary data.</text>
</comment>
<dbReference type="GO" id="GO:0046872">
    <property type="term" value="F:metal ion binding"/>
    <property type="evidence" value="ECO:0007669"/>
    <property type="project" value="InterPro"/>
</dbReference>
<dbReference type="Pfam" id="PF00465">
    <property type="entry name" value="Fe-ADH"/>
    <property type="match status" value="1"/>
</dbReference>
<proteinExistence type="predicted"/>
<evidence type="ECO:0000259" key="2">
    <source>
        <dbReference type="Pfam" id="PF00465"/>
    </source>
</evidence>
<dbReference type="Proteomes" id="UP000253490">
    <property type="component" value="Unassembled WGS sequence"/>
</dbReference>
<keyword evidence="1" id="KW-0560">Oxidoreductase</keyword>
<organism evidence="4 5">
    <name type="scientific">Alkalibaculum bacchi</name>
    <dbReference type="NCBI Taxonomy" id="645887"/>
    <lineage>
        <taxon>Bacteria</taxon>
        <taxon>Bacillati</taxon>
        <taxon>Bacillota</taxon>
        <taxon>Clostridia</taxon>
        <taxon>Eubacteriales</taxon>
        <taxon>Eubacteriaceae</taxon>
        <taxon>Alkalibaculum</taxon>
    </lineage>
</organism>
<feature type="domain" description="Fe-containing alcohol dehydrogenase-like C-terminal" evidence="3">
    <location>
        <begin position="184"/>
        <end position="371"/>
    </location>
</feature>
<sequence>MRLHGIEYVSYPGSLEYIKELKYKKYFIVTGKSSMFKNGTIPRLEKILEEDNCQYSVFSGIGANPTASEVVAGVNEMKVFKPDAVIGLGGGSAIDASKVMALLYEHPELNFEIIRKSLDINISRNIGLIAIPSTSGTGSEMTKTSVISFGEDNIKIGLKTYNFIPDYAILDGEITLSMPKEVVAQTGMDAMTHAVECYTNKKLEDFSEVLCRGAVEGLFEYLPLSYEKGDITSRQKVHNYQSMAAMAFHNIGLGMDHGISHSIGGMFHYGHGLINAVGLPYVLSYNSRDPLVKERLDKLAKAIGQGNFIESIKNLNDRLNIPKSFKEMGISEEAFLSHYDVVLDNAMLGSTRANPVKMTREEMDKVLKSIYYGKILF</sequence>
<evidence type="ECO:0000313" key="5">
    <source>
        <dbReference type="Proteomes" id="UP000253490"/>
    </source>
</evidence>
<protein>
    <submittedName>
        <fullName evidence="4">Uncharacterized protein</fullName>
    </submittedName>
</protein>
<feature type="domain" description="Alcohol dehydrogenase iron-type/glycerol dehydrogenase GldA" evidence="2">
    <location>
        <begin position="16"/>
        <end position="171"/>
    </location>
</feature>
<accession>A0A366IF59</accession>
<dbReference type="PROSITE" id="PS00913">
    <property type="entry name" value="ADH_IRON_1"/>
    <property type="match status" value="1"/>
</dbReference>
<dbReference type="InterPro" id="IPR034802">
    <property type="entry name" value="NADPH_BDH"/>
</dbReference>
<dbReference type="GO" id="GO:0004022">
    <property type="term" value="F:alcohol dehydrogenase (NAD+) activity"/>
    <property type="evidence" value="ECO:0007669"/>
    <property type="project" value="TreeGrafter"/>
</dbReference>
<reference evidence="4 5" key="1">
    <citation type="submission" date="2018-06" db="EMBL/GenBank/DDBJ databases">
        <title>Genomic Encyclopedia of Type Strains, Phase IV (KMG-IV): sequencing the most valuable type-strain genomes for metagenomic binning, comparative biology and taxonomic classification.</title>
        <authorList>
            <person name="Goeker M."/>
        </authorList>
    </citation>
    <scope>NUCLEOTIDE SEQUENCE [LARGE SCALE GENOMIC DNA]</scope>
    <source>
        <strain evidence="4 5">DSM 22112</strain>
    </source>
</reference>
<dbReference type="FunFam" id="3.40.50.1970:FF:000003">
    <property type="entry name" value="Alcohol dehydrogenase, iron-containing"/>
    <property type="match status" value="1"/>
</dbReference>
<dbReference type="Gene3D" id="3.40.50.1970">
    <property type="match status" value="1"/>
</dbReference>
<dbReference type="InterPro" id="IPR001670">
    <property type="entry name" value="ADH_Fe/GldA"/>
</dbReference>
<dbReference type="InterPro" id="IPR039697">
    <property type="entry name" value="Alcohol_dehydrogenase_Fe"/>
</dbReference>
<dbReference type="Gene3D" id="1.20.1090.10">
    <property type="entry name" value="Dehydroquinate synthase-like - alpha domain"/>
    <property type="match status" value="1"/>
</dbReference>
<dbReference type="CDD" id="cd08179">
    <property type="entry name" value="NADPH_BDH"/>
    <property type="match status" value="1"/>
</dbReference>
<dbReference type="SUPFAM" id="SSF56796">
    <property type="entry name" value="Dehydroquinate synthase-like"/>
    <property type="match status" value="1"/>
</dbReference>
<evidence type="ECO:0000313" key="4">
    <source>
        <dbReference type="EMBL" id="RBP70001.1"/>
    </source>
</evidence>
<gene>
    <name evidence="4" type="ORF">DES36_10152</name>
</gene>
<dbReference type="AlphaFoldDB" id="A0A366IF59"/>
<dbReference type="EMBL" id="QNRX01000001">
    <property type="protein sequence ID" value="RBP70001.1"/>
    <property type="molecule type" value="Genomic_DNA"/>
</dbReference>
<dbReference type="InterPro" id="IPR018211">
    <property type="entry name" value="ADH_Fe_CS"/>
</dbReference>
<dbReference type="Pfam" id="PF25137">
    <property type="entry name" value="ADH_Fe_C"/>
    <property type="match status" value="1"/>
</dbReference>
<keyword evidence="5" id="KW-1185">Reference proteome</keyword>
<evidence type="ECO:0000259" key="3">
    <source>
        <dbReference type="Pfam" id="PF25137"/>
    </source>
</evidence>
<dbReference type="PANTHER" id="PTHR11496">
    <property type="entry name" value="ALCOHOL DEHYDROGENASE"/>
    <property type="match status" value="1"/>
</dbReference>
<evidence type="ECO:0000256" key="1">
    <source>
        <dbReference type="ARBA" id="ARBA00023002"/>
    </source>
</evidence>
<dbReference type="PANTHER" id="PTHR11496:SF83">
    <property type="entry name" value="HYDROXYACID-OXOACID TRANSHYDROGENASE, MITOCHONDRIAL"/>
    <property type="match status" value="1"/>
</dbReference>
<dbReference type="InterPro" id="IPR056798">
    <property type="entry name" value="ADH_Fe_C"/>
</dbReference>
<name>A0A366IF59_9FIRM</name>